<proteinExistence type="predicted"/>
<protein>
    <submittedName>
        <fullName evidence="1">3-ketoacyl-CoA reductase</fullName>
    </submittedName>
</protein>
<dbReference type="EMBL" id="MU273733">
    <property type="protein sequence ID" value="KAI0028650.1"/>
    <property type="molecule type" value="Genomic_DNA"/>
</dbReference>
<evidence type="ECO:0000313" key="1">
    <source>
        <dbReference type="EMBL" id="KAI0028650.1"/>
    </source>
</evidence>
<name>A0ACB8QAF4_9AGAM</name>
<evidence type="ECO:0000313" key="2">
    <source>
        <dbReference type="Proteomes" id="UP000814128"/>
    </source>
</evidence>
<accession>A0ACB8QAF4</accession>
<organism evidence="1 2">
    <name type="scientific">Vararia minispora EC-137</name>
    <dbReference type="NCBI Taxonomy" id="1314806"/>
    <lineage>
        <taxon>Eukaryota</taxon>
        <taxon>Fungi</taxon>
        <taxon>Dikarya</taxon>
        <taxon>Basidiomycota</taxon>
        <taxon>Agaricomycotina</taxon>
        <taxon>Agaricomycetes</taxon>
        <taxon>Russulales</taxon>
        <taxon>Lachnocladiaceae</taxon>
        <taxon>Vararia</taxon>
    </lineage>
</organism>
<reference evidence="1" key="1">
    <citation type="submission" date="2021-02" db="EMBL/GenBank/DDBJ databases">
        <authorList>
            <consortium name="DOE Joint Genome Institute"/>
            <person name="Ahrendt S."/>
            <person name="Looney B.P."/>
            <person name="Miyauchi S."/>
            <person name="Morin E."/>
            <person name="Drula E."/>
            <person name="Courty P.E."/>
            <person name="Chicoki N."/>
            <person name="Fauchery L."/>
            <person name="Kohler A."/>
            <person name="Kuo A."/>
            <person name="Labutti K."/>
            <person name="Pangilinan J."/>
            <person name="Lipzen A."/>
            <person name="Riley R."/>
            <person name="Andreopoulos W."/>
            <person name="He G."/>
            <person name="Johnson J."/>
            <person name="Barry K.W."/>
            <person name="Grigoriev I.V."/>
            <person name="Nagy L."/>
            <person name="Hibbett D."/>
            <person name="Henrissat B."/>
            <person name="Matheny P.B."/>
            <person name="Labbe J."/>
            <person name="Martin F."/>
        </authorList>
    </citation>
    <scope>NUCLEOTIDE SEQUENCE</scope>
    <source>
        <strain evidence="1">EC-137</strain>
    </source>
</reference>
<dbReference type="Proteomes" id="UP000814128">
    <property type="component" value="Unassembled WGS sequence"/>
</dbReference>
<keyword evidence="2" id="KW-1185">Reference proteome</keyword>
<reference evidence="1" key="2">
    <citation type="journal article" date="2022" name="New Phytol.">
        <title>Evolutionary transition to the ectomycorrhizal habit in the genomes of a hyperdiverse lineage of mushroom-forming fungi.</title>
        <authorList>
            <person name="Looney B."/>
            <person name="Miyauchi S."/>
            <person name="Morin E."/>
            <person name="Drula E."/>
            <person name="Courty P.E."/>
            <person name="Kohler A."/>
            <person name="Kuo A."/>
            <person name="LaButti K."/>
            <person name="Pangilinan J."/>
            <person name="Lipzen A."/>
            <person name="Riley R."/>
            <person name="Andreopoulos W."/>
            <person name="He G."/>
            <person name="Johnson J."/>
            <person name="Nolan M."/>
            <person name="Tritt A."/>
            <person name="Barry K.W."/>
            <person name="Grigoriev I.V."/>
            <person name="Nagy L.G."/>
            <person name="Hibbett D."/>
            <person name="Henrissat B."/>
            <person name="Matheny P.B."/>
            <person name="Labbe J."/>
            <person name="Martin F.M."/>
        </authorList>
    </citation>
    <scope>NUCLEOTIDE SEQUENCE</scope>
    <source>
        <strain evidence="1">EC-137</strain>
    </source>
</reference>
<sequence length="326" mass="35768">MVFALALRYAHDFLDTYPLLGVAFLLVGVVISVLCLVLFASRTFLVPSYKLSRLGVKPGEWAVVTGASDGIGREFALQLAASGYNVFLAARNPEKLEAVVREIQQNTNGKVKTEVFLIDFAHASDAQFGALREAMQALDIHVLVNNVGKSHEMPVDFIETDSVEMQDIIAINVAATVRVTSFVVASMTDKRRGVIINIGSFAGAVPSPMLATYSASKAFLKTFSDALAAELGPYGVIVTHANTYFVVSAMSKIRKASLMIPTPRAYVRSVLGRLVQGSCAPYWPHACLEAIMSLFPDWLVSSYVHNMHRDIRKRALRKKERLSKKQ</sequence>
<gene>
    <name evidence="1" type="ORF">K488DRAFT_89531</name>
</gene>
<comment type="caution">
    <text evidence="1">The sequence shown here is derived from an EMBL/GenBank/DDBJ whole genome shotgun (WGS) entry which is preliminary data.</text>
</comment>